<dbReference type="PANTHER" id="PTHR18896:SF202">
    <property type="entry name" value="PHOSPHOLIPASE D ALPHA 3"/>
    <property type="match status" value="1"/>
</dbReference>
<evidence type="ECO:0000256" key="5">
    <source>
        <dbReference type="ARBA" id="ARBA00022801"/>
    </source>
</evidence>
<keyword evidence="6" id="KW-0106">Calcium</keyword>
<dbReference type="Pfam" id="PF12357">
    <property type="entry name" value="PLD_C"/>
    <property type="match status" value="1"/>
</dbReference>
<evidence type="ECO:0000259" key="9">
    <source>
        <dbReference type="PROSITE" id="PS50035"/>
    </source>
</evidence>
<dbReference type="InterPro" id="IPR024632">
    <property type="entry name" value="PLipase_D_C"/>
</dbReference>
<dbReference type="GO" id="GO:0046872">
    <property type="term" value="F:metal ion binding"/>
    <property type="evidence" value="ECO:0007669"/>
    <property type="project" value="UniProtKB-KW"/>
</dbReference>
<comment type="catalytic activity">
    <reaction evidence="1">
        <text>a 1,2-diacyl-sn-glycero-3-phosphocholine + H2O = a 1,2-diacyl-sn-glycero-3-phosphate + choline + H(+)</text>
        <dbReference type="Rhea" id="RHEA:14445"/>
        <dbReference type="ChEBI" id="CHEBI:15354"/>
        <dbReference type="ChEBI" id="CHEBI:15377"/>
        <dbReference type="ChEBI" id="CHEBI:15378"/>
        <dbReference type="ChEBI" id="CHEBI:57643"/>
        <dbReference type="ChEBI" id="CHEBI:58608"/>
        <dbReference type="EC" id="3.1.4.4"/>
    </reaction>
</comment>
<keyword evidence="7" id="KW-0442">Lipid degradation</keyword>
<evidence type="ECO:0000313" key="11">
    <source>
        <dbReference type="Proteomes" id="UP001457282"/>
    </source>
</evidence>
<name>A0AAW1YA34_RUBAR</name>
<keyword evidence="5" id="KW-0378">Hydrolase</keyword>
<dbReference type="SMART" id="SM00155">
    <property type="entry name" value="PLDc"/>
    <property type="match status" value="1"/>
</dbReference>
<dbReference type="GO" id="GO:0005886">
    <property type="term" value="C:plasma membrane"/>
    <property type="evidence" value="ECO:0007669"/>
    <property type="project" value="TreeGrafter"/>
</dbReference>
<evidence type="ECO:0000256" key="1">
    <source>
        <dbReference type="ARBA" id="ARBA00000798"/>
    </source>
</evidence>
<dbReference type="EMBL" id="JBEDUW010000002">
    <property type="protein sequence ID" value="KAK9946006.1"/>
    <property type="molecule type" value="Genomic_DNA"/>
</dbReference>
<dbReference type="GO" id="GO:0004630">
    <property type="term" value="F:phospholipase D activity"/>
    <property type="evidence" value="ECO:0007669"/>
    <property type="project" value="UniProtKB-EC"/>
</dbReference>
<proteinExistence type="predicted"/>
<accession>A0AAW1YA34</accession>
<dbReference type="Gene3D" id="3.30.870.10">
    <property type="entry name" value="Endonuclease Chain A"/>
    <property type="match status" value="1"/>
</dbReference>
<feature type="domain" description="PLD phosphodiesterase" evidence="9">
    <location>
        <begin position="1"/>
        <end position="27"/>
    </location>
</feature>
<evidence type="ECO:0000256" key="4">
    <source>
        <dbReference type="ARBA" id="ARBA00022737"/>
    </source>
</evidence>
<evidence type="ECO:0000256" key="7">
    <source>
        <dbReference type="ARBA" id="ARBA00022963"/>
    </source>
</evidence>
<evidence type="ECO:0000256" key="3">
    <source>
        <dbReference type="ARBA" id="ARBA00022723"/>
    </source>
</evidence>
<sequence>MIYVHSKMMIVDDEYIIIGSANINQRSMDGARDSEIAMGAFQTNHLSNSTNPARGEIYAFRVSLWYEHLNVLENSFLHPESLECIRTVNQLAERNWDLFSRFGHFPDTKAPISGTKSEFLPPILTT</sequence>
<protein>
    <recommendedName>
        <fullName evidence="2">phospholipase D</fullName>
        <ecNumber evidence="2">3.1.4.4</ecNumber>
    </recommendedName>
</protein>
<gene>
    <name evidence="10" type="ORF">M0R45_011490</name>
</gene>
<dbReference type="SUPFAM" id="SSF56024">
    <property type="entry name" value="Phospholipase D/nuclease"/>
    <property type="match status" value="1"/>
</dbReference>
<keyword evidence="8" id="KW-0443">Lipid metabolism</keyword>
<evidence type="ECO:0000256" key="2">
    <source>
        <dbReference type="ARBA" id="ARBA00012027"/>
    </source>
</evidence>
<keyword evidence="4" id="KW-0677">Repeat</keyword>
<dbReference type="Pfam" id="PF00614">
    <property type="entry name" value="PLDc"/>
    <property type="match status" value="1"/>
</dbReference>
<dbReference type="PROSITE" id="PS50035">
    <property type="entry name" value="PLD"/>
    <property type="match status" value="1"/>
</dbReference>
<evidence type="ECO:0000313" key="10">
    <source>
        <dbReference type="EMBL" id="KAK9946006.1"/>
    </source>
</evidence>
<dbReference type="InterPro" id="IPR001736">
    <property type="entry name" value="PLipase_D/transphosphatidylase"/>
</dbReference>
<evidence type="ECO:0000256" key="6">
    <source>
        <dbReference type="ARBA" id="ARBA00022837"/>
    </source>
</evidence>
<reference evidence="10 11" key="1">
    <citation type="journal article" date="2023" name="G3 (Bethesda)">
        <title>A chromosome-length genome assembly and annotation of blackberry (Rubus argutus, cv. 'Hillquist').</title>
        <authorList>
            <person name="Bruna T."/>
            <person name="Aryal R."/>
            <person name="Dudchenko O."/>
            <person name="Sargent D.J."/>
            <person name="Mead D."/>
            <person name="Buti M."/>
            <person name="Cavallini A."/>
            <person name="Hytonen T."/>
            <person name="Andres J."/>
            <person name="Pham M."/>
            <person name="Weisz D."/>
            <person name="Mascagni F."/>
            <person name="Usai G."/>
            <person name="Natali L."/>
            <person name="Bassil N."/>
            <person name="Fernandez G.E."/>
            <person name="Lomsadze A."/>
            <person name="Armour M."/>
            <person name="Olukolu B."/>
            <person name="Poorten T."/>
            <person name="Britton C."/>
            <person name="Davik J."/>
            <person name="Ashrafi H."/>
            <person name="Aiden E.L."/>
            <person name="Borodovsky M."/>
            <person name="Worthington M."/>
        </authorList>
    </citation>
    <scope>NUCLEOTIDE SEQUENCE [LARGE SCALE GENOMIC DNA]</scope>
    <source>
        <strain evidence="10">PI 553951</strain>
    </source>
</reference>
<dbReference type="EC" id="3.1.4.4" evidence="2"/>
<dbReference type="AlphaFoldDB" id="A0AAW1YA34"/>
<dbReference type="Proteomes" id="UP001457282">
    <property type="component" value="Unassembled WGS sequence"/>
</dbReference>
<organism evidence="10 11">
    <name type="scientific">Rubus argutus</name>
    <name type="common">Southern blackberry</name>
    <dbReference type="NCBI Taxonomy" id="59490"/>
    <lineage>
        <taxon>Eukaryota</taxon>
        <taxon>Viridiplantae</taxon>
        <taxon>Streptophyta</taxon>
        <taxon>Embryophyta</taxon>
        <taxon>Tracheophyta</taxon>
        <taxon>Spermatophyta</taxon>
        <taxon>Magnoliopsida</taxon>
        <taxon>eudicotyledons</taxon>
        <taxon>Gunneridae</taxon>
        <taxon>Pentapetalae</taxon>
        <taxon>rosids</taxon>
        <taxon>fabids</taxon>
        <taxon>Rosales</taxon>
        <taxon>Rosaceae</taxon>
        <taxon>Rosoideae</taxon>
        <taxon>Rosoideae incertae sedis</taxon>
        <taxon>Rubus</taxon>
    </lineage>
</organism>
<keyword evidence="11" id="KW-1185">Reference proteome</keyword>
<comment type="caution">
    <text evidence="10">The sequence shown here is derived from an EMBL/GenBank/DDBJ whole genome shotgun (WGS) entry which is preliminary data.</text>
</comment>
<evidence type="ECO:0000256" key="8">
    <source>
        <dbReference type="ARBA" id="ARBA00023098"/>
    </source>
</evidence>
<dbReference type="GO" id="GO:0009395">
    <property type="term" value="P:phospholipid catabolic process"/>
    <property type="evidence" value="ECO:0007669"/>
    <property type="project" value="TreeGrafter"/>
</dbReference>
<dbReference type="PANTHER" id="PTHR18896">
    <property type="entry name" value="PHOSPHOLIPASE D"/>
    <property type="match status" value="1"/>
</dbReference>
<keyword evidence="3" id="KW-0479">Metal-binding</keyword>
<dbReference type="InterPro" id="IPR015679">
    <property type="entry name" value="PLipase_D_fam"/>
</dbReference>